<sequence>MAGACMGSAVAELEAPWAGFVEGAERLARGDADAALRALDSRLSLAIMHALENHVLLDKKGIKSLNRRGRRARGERAAWARPTRPAFGARRDVSKDVVSCRGAARRLGVGARRRAGRALLCDFDTNHESLDSRVQLKGECDPHLVLRGERRRRSRRSLAPAHASAKLSPLDNGAKTNQNRNPLCF</sequence>
<keyword evidence="2" id="KW-1185">Reference proteome</keyword>
<organism evidence="1 2">
    <name type="scientific">Choristoneura fumiferana</name>
    <name type="common">Spruce budworm moth</name>
    <name type="synonym">Archips fumiferana</name>
    <dbReference type="NCBI Taxonomy" id="7141"/>
    <lineage>
        <taxon>Eukaryota</taxon>
        <taxon>Metazoa</taxon>
        <taxon>Ecdysozoa</taxon>
        <taxon>Arthropoda</taxon>
        <taxon>Hexapoda</taxon>
        <taxon>Insecta</taxon>
        <taxon>Pterygota</taxon>
        <taxon>Neoptera</taxon>
        <taxon>Endopterygota</taxon>
        <taxon>Lepidoptera</taxon>
        <taxon>Glossata</taxon>
        <taxon>Ditrysia</taxon>
        <taxon>Tortricoidea</taxon>
        <taxon>Tortricidae</taxon>
        <taxon>Tortricinae</taxon>
        <taxon>Choristoneura</taxon>
    </lineage>
</organism>
<name>A0ACC0K1X9_CHOFU</name>
<dbReference type="Proteomes" id="UP001064048">
    <property type="component" value="Chromosome Z"/>
</dbReference>
<evidence type="ECO:0000313" key="1">
    <source>
        <dbReference type="EMBL" id="KAI8430190.1"/>
    </source>
</evidence>
<gene>
    <name evidence="1" type="ORF">MSG28_000545</name>
</gene>
<comment type="caution">
    <text evidence="1">The sequence shown here is derived from an EMBL/GenBank/DDBJ whole genome shotgun (WGS) entry which is preliminary data.</text>
</comment>
<dbReference type="EMBL" id="CM046131">
    <property type="protein sequence ID" value="KAI8430190.1"/>
    <property type="molecule type" value="Genomic_DNA"/>
</dbReference>
<proteinExistence type="predicted"/>
<protein>
    <submittedName>
        <fullName evidence="1">Uncharacterized protein</fullName>
    </submittedName>
</protein>
<accession>A0ACC0K1X9</accession>
<reference evidence="1 2" key="1">
    <citation type="journal article" date="2022" name="Genome Biol. Evol.">
        <title>The Spruce Budworm Genome: Reconstructing the Evolutionary History of Antifreeze Proteins.</title>
        <authorList>
            <person name="Beliveau C."/>
            <person name="Gagne P."/>
            <person name="Picq S."/>
            <person name="Vernygora O."/>
            <person name="Keeling C.I."/>
            <person name="Pinkney K."/>
            <person name="Doucet D."/>
            <person name="Wen F."/>
            <person name="Johnston J.S."/>
            <person name="Maaroufi H."/>
            <person name="Boyle B."/>
            <person name="Laroche J."/>
            <person name="Dewar K."/>
            <person name="Juretic N."/>
            <person name="Blackburn G."/>
            <person name="Nisole A."/>
            <person name="Brunet B."/>
            <person name="Brandao M."/>
            <person name="Lumley L."/>
            <person name="Duan J."/>
            <person name="Quan G."/>
            <person name="Lucarotti C.J."/>
            <person name="Roe A.D."/>
            <person name="Sperling F.A.H."/>
            <person name="Levesque R.C."/>
            <person name="Cusson M."/>
        </authorList>
    </citation>
    <scope>NUCLEOTIDE SEQUENCE [LARGE SCALE GENOMIC DNA]</scope>
    <source>
        <strain evidence="1">Glfc:IPQL:Cfum</strain>
    </source>
</reference>
<evidence type="ECO:0000313" key="2">
    <source>
        <dbReference type="Proteomes" id="UP001064048"/>
    </source>
</evidence>